<keyword evidence="4" id="KW-0802">TPR repeat</keyword>
<dbReference type="AlphaFoldDB" id="A0A8T0HI84"/>
<dbReference type="InterPro" id="IPR011990">
    <property type="entry name" value="TPR-like_helical_dom_sf"/>
</dbReference>
<evidence type="ECO:0000256" key="5">
    <source>
        <dbReference type="ARBA" id="ARBA00023273"/>
    </source>
</evidence>
<dbReference type="InterPro" id="IPR030511">
    <property type="entry name" value="TTC26"/>
</dbReference>
<dbReference type="GO" id="GO:0120170">
    <property type="term" value="F:intraciliary transport particle B binding"/>
    <property type="evidence" value="ECO:0007669"/>
    <property type="project" value="TreeGrafter"/>
</dbReference>
<dbReference type="GO" id="GO:0097546">
    <property type="term" value="C:ciliary base"/>
    <property type="evidence" value="ECO:0007669"/>
    <property type="project" value="TreeGrafter"/>
</dbReference>
<dbReference type="SUPFAM" id="SSF48452">
    <property type="entry name" value="TPR-like"/>
    <property type="match status" value="3"/>
</dbReference>
<evidence type="ECO:0000313" key="7">
    <source>
        <dbReference type="EMBL" id="KAG0570717.1"/>
    </source>
</evidence>
<name>A0A8T0HI84_CERPU</name>
<keyword evidence="3" id="KW-0677">Repeat</keyword>
<gene>
    <name evidence="7" type="ORF">KC19_6G183100</name>
</gene>
<dbReference type="PANTHER" id="PTHR14781">
    <property type="entry name" value="INTRAFLAGELLAR TRANSPORT PROTEIN 56"/>
    <property type="match status" value="1"/>
</dbReference>
<dbReference type="FunFam" id="1.25.40.10:FF:001373">
    <property type="entry name" value="Tetratricopeptide repeat domain 26"/>
    <property type="match status" value="1"/>
</dbReference>
<comment type="similarity">
    <text evidence="2">Belongs to the IFT56 family.</text>
</comment>
<evidence type="ECO:0000256" key="3">
    <source>
        <dbReference type="ARBA" id="ARBA00022737"/>
    </source>
</evidence>
<comment type="subcellular location">
    <subcellularLocation>
        <location evidence="1">Cell projection</location>
        <location evidence="1">Cilium</location>
    </subcellularLocation>
</comment>
<organism evidence="7 8">
    <name type="scientific">Ceratodon purpureus</name>
    <name type="common">Fire moss</name>
    <name type="synonym">Dicranum purpureum</name>
    <dbReference type="NCBI Taxonomy" id="3225"/>
    <lineage>
        <taxon>Eukaryota</taxon>
        <taxon>Viridiplantae</taxon>
        <taxon>Streptophyta</taxon>
        <taxon>Embryophyta</taxon>
        <taxon>Bryophyta</taxon>
        <taxon>Bryophytina</taxon>
        <taxon>Bryopsida</taxon>
        <taxon>Dicranidae</taxon>
        <taxon>Pseudoditrichales</taxon>
        <taxon>Ditrichaceae</taxon>
        <taxon>Ceratodon</taxon>
    </lineage>
</organism>
<dbReference type="GO" id="GO:0035735">
    <property type="term" value="P:intraciliary transport involved in cilium assembly"/>
    <property type="evidence" value="ECO:0007669"/>
    <property type="project" value="TreeGrafter"/>
</dbReference>
<evidence type="ECO:0000256" key="1">
    <source>
        <dbReference type="ARBA" id="ARBA00004138"/>
    </source>
</evidence>
<keyword evidence="8" id="KW-1185">Reference proteome</keyword>
<reference evidence="7 8" key="1">
    <citation type="submission" date="2020-06" db="EMBL/GenBank/DDBJ databases">
        <title>WGS assembly of Ceratodon purpureus strain R40.</title>
        <authorList>
            <person name="Carey S.B."/>
            <person name="Jenkins J."/>
            <person name="Shu S."/>
            <person name="Lovell J.T."/>
            <person name="Sreedasyam A."/>
            <person name="Maumus F."/>
            <person name="Tiley G.P."/>
            <person name="Fernandez-Pozo N."/>
            <person name="Barry K."/>
            <person name="Chen C."/>
            <person name="Wang M."/>
            <person name="Lipzen A."/>
            <person name="Daum C."/>
            <person name="Saski C.A."/>
            <person name="Payton A.C."/>
            <person name="Mcbreen J.C."/>
            <person name="Conrad R.E."/>
            <person name="Kollar L.M."/>
            <person name="Olsson S."/>
            <person name="Huttunen S."/>
            <person name="Landis J.B."/>
            <person name="Wickett N.J."/>
            <person name="Johnson M.G."/>
            <person name="Rensing S.A."/>
            <person name="Grimwood J."/>
            <person name="Schmutz J."/>
            <person name="Mcdaniel S.F."/>
        </authorList>
    </citation>
    <scope>NUCLEOTIDE SEQUENCE [LARGE SCALE GENOMIC DNA]</scope>
    <source>
        <strain evidence="7 8">R40</strain>
    </source>
</reference>
<comment type="caution">
    <text evidence="7">The sequence shown here is derived from an EMBL/GenBank/DDBJ whole genome shotgun (WGS) entry which is preliminary data.</text>
</comment>
<feature type="compositionally biased region" description="Polar residues" evidence="6">
    <location>
        <begin position="1"/>
        <end position="11"/>
    </location>
</feature>
<feature type="region of interest" description="Disordered" evidence="6">
    <location>
        <begin position="1"/>
        <end position="23"/>
    </location>
</feature>
<dbReference type="Gene3D" id="1.25.40.10">
    <property type="entry name" value="Tetratricopeptide repeat domain"/>
    <property type="match status" value="3"/>
</dbReference>
<evidence type="ECO:0000313" key="8">
    <source>
        <dbReference type="Proteomes" id="UP000822688"/>
    </source>
</evidence>
<sequence length="560" mass="63296">MILSKARSSISAHGEKGKLHCGAQSKAPSIPDFKQLLEIRDYKGAVTVLQFKRMADPCDKKTLEWLAYAHFHHAEHDKALLLYKELLEMPEADPAYHTYSAACLFYMANYDEAKEAALKGPESPLQRRILLHVAHRQNDEKKLLEYHNGLGESHEDQLSLASIHFLRTQYQEAIDIYKKLLLNNRDWLALNVFVALCYCNMDYYDVSLEILDVYLQVHPDSPLAVNVKACNNYKLFDGKMAESDLKSLQDALNPAPIENDLVNHNIVVFRNGEGALQALPPMIDILPEARMNLVIYHLKQGEIQEAYNMVKSFEPTTPQEYIVKAVSCASLGQDMDNAELLKQAQQYFQVVGASASECDTIPGRQCMASCHFLLKQFDDALIYLKSIKAYCEAQDEFNWNYGIALAASGAYQEAEEALLLVRNEKFRGDYYYQAWLSFCYIANGKAGLAWELHLQTVTSSASFSLLLLIANECYKTGQYLYAAKAFDLLGRMDESPEYWEGKRGALVGVFQKVASGEEPKESLLDILALLQNSNKSEGISCLFILRFHYHEPGVRISLGE</sequence>
<dbReference type="GO" id="GO:0030992">
    <property type="term" value="C:intraciliary transport particle B"/>
    <property type="evidence" value="ECO:0007669"/>
    <property type="project" value="TreeGrafter"/>
</dbReference>
<dbReference type="PANTHER" id="PTHR14781:SF0">
    <property type="entry name" value="INTRAFLAGELLAR TRANSPORT PROTEIN 56"/>
    <property type="match status" value="1"/>
</dbReference>
<accession>A0A8T0HI84</accession>
<keyword evidence="5" id="KW-0966">Cell projection</keyword>
<proteinExistence type="inferred from homology"/>
<dbReference type="EMBL" id="CM026427">
    <property type="protein sequence ID" value="KAG0570717.1"/>
    <property type="molecule type" value="Genomic_DNA"/>
</dbReference>
<evidence type="ECO:0000256" key="6">
    <source>
        <dbReference type="SAM" id="MobiDB-lite"/>
    </source>
</evidence>
<dbReference type="Proteomes" id="UP000822688">
    <property type="component" value="Chromosome 6"/>
</dbReference>
<evidence type="ECO:0000256" key="2">
    <source>
        <dbReference type="ARBA" id="ARBA00007834"/>
    </source>
</evidence>
<protein>
    <recommendedName>
        <fullName evidence="9">Intraflagellar transport protein 56</fullName>
    </recommendedName>
</protein>
<dbReference type="GO" id="GO:0036064">
    <property type="term" value="C:ciliary basal body"/>
    <property type="evidence" value="ECO:0007669"/>
    <property type="project" value="TreeGrafter"/>
</dbReference>
<evidence type="ECO:0000256" key="4">
    <source>
        <dbReference type="ARBA" id="ARBA00022803"/>
    </source>
</evidence>
<dbReference type="GO" id="GO:0035720">
    <property type="term" value="P:intraciliary anterograde transport"/>
    <property type="evidence" value="ECO:0007669"/>
    <property type="project" value="TreeGrafter"/>
</dbReference>
<evidence type="ECO:0008006" key="9">
    <source>
        <dbReference type="Google" id="ProtNLM"/>
    </source>
</evidence>